<accession>A0A0S4L8G7</accession>
<keyword evidence="1" id="KW-1133">Transmembrane helix</keyword>
<sequence length="80" mass="8686">MIMLKSQFVQIVFTAITLAFILSALSMVWPAIIAAFLGILLLLQSLGTEPEIARLSWSEVDNVSVVIGAFRRPGLPTVLS</sequence>
<feature type="transmembrane region" description="Helical" evidence="1">
    <location>
        <begin position="12"/>
        <end position="43"/>
    </location>
</feature>
<keyword evidence="1" id="KW-0812">Transmembrane</keyword>
<dbReference type="RefSeq" id="WP_090743043.1">
    <property type="nucleotide sequence ID" value="NZ_CZQA01000001.1"/>
</dbReference>
<name>A0A0S4L8G7_9BACT</name>
<keyword evidence="3" id="KW-1185">Reference proteome</keyword>
<keyword evidence="1" id="KW-0472">Membrane</keyword>
<dbReference type="EMBL" id="CZQA01000001">
    <property type="protein sequence ID" value="CUS32118.1"/>
    <property type="molecule type" value="Genomic_DNA"/>
</dbReference>
<gene>
    <name evidence="2" type="ORF">COMA1_10427</name>
</gene>
<evidence type="ECO:0000256" key="1">
    <source>
        <dbReference type="SAM" id="Phobius"/>
    </source>
</evidence>
<evidence type="ECO:0000313" key="3">
    <source>
        <dbReference type="Proteomes" id="UP000199032"/>
    </source>
</evidence>
<dbReference type="Proteomes" id="UP000199032">
    <property type="component" value="Unassembled WGS sequence"/>
</dbReference>
<reference evidence="2 3" key="1">
    <citation type="submission" date="2015-10" db="EMBL/GenBank/DDBJ databases">
        <authorList>
            <person name="Gilbert D.G."/>
        </authorList>
    </citation>
    <scope>NUCLEOTIDE SEQUENCE [LARGE SCALE GENOMIC DNA]</scope>
    <source>
        <strain evidence="2">COMA1</strain>
    </source>
</reference>
<organism evidence="2 3">
    <name type="scientific">Candidatus Nitrospira nitrosa</name>
    <dbReference type="NCBI Taxonomy" id="1742972"/>
    <lineage>
        <taxon>Bacteria</taxon>
        <taxon>Pseudomonadati</taxon>
        <taxon>Nitrospirota</taxon>
        <taxon>Nitrospiria</taxon>
        <taxon>Nitrospirales</taxon>
        <taxon>Nitrospiraceae</taxon>
        <taxon>Nitrospira</taxon>
    </lineage>
</organism>
<protein>
    <submittedName>
        <fullName evidence="2">Uncharacterized protein</fullName>
    </submittedName>
</protein>
<evidence type="ECO:0000313" key="2">
    <source>
        <dbReference type="EMBL" id="CUS32118.1"/>
    </source>
</evidence>
<dbReference type="AlphaFoldDB" id="A0A0S4L8G7"/>
<proteinExistence type="predicted"/>